<evidence type="ECO:0000256" key="5">
    <source>
        <dbReference type="ARBA" id="ARBA00022794"/>
    </source>
</evidence>
<keyword evidence="7" id="KW-0206">Cytoskeleton</keyword>
<evidence type="ECO:0000256" key="6">
    <source>
        <dbReference type="ARBA" id="ARBA00023069"/>
    </source>
</evidence>
<keyword evidence="8" id="KW-0966">Cell projection</keyword>
<keyword evidence="10" id="KW-1185">Reference proteome</keyword>
<name>A0A8T0IKU6_CERPU</name>
<dbReference type="PANTHER" id="PTHR21442">
    <property type="entry name" value="CILIA- AND FLAGELLA-ASSOCIATED PROTEIN 206"/>
    <property type="match status" value="1"/>
</dbReference>
<protein>
    <recommendedName>
        <fullName evidence="3">Cilia- and flagella-associated protein 206</fullName>
    </recommendedName>
</protein>
<comment type="subcellular location">
    <subcellularLocation>
        <location evidence="1">Cytoplasm</location>
        <location evidence="1">Cytoskeleton</location>
        <location evidence="1">Cilium axoneme</location>
    </subcellularLocation>
</comment>
<dbReference type="InterPro" id="IPR021897">
    <property type="entry name" value="FAP206"/>
</dbReference>
<evidence type="ECO:0000256" key="4">
    <source>
        <dbReference type="ARBA" id="ARBA00022490"/>
    </source>
</evidence>
<evidence type="ECO:0000256" key="3">
    <source>
        <dbReference type="ARBA" id="ARBA00021602"/>
    </source>
</evidence>
<dbReference type="AlphaFoldDB" id="A0A8T0IKU6"/>
<sequence length="740" mass="86546">MQIEEVNPEQRVEGFVRTFDPADWRDPELNLYLTLTRATDAAPPEKEKPPWINPYDDPYPLYRKVPKERPKTPPPIKLQHQVVEALPSKDPRPIKTMVRDVLRTFREHPQYMKMGHVREYQEALACFQLRCAVVQWPDKHVPKMSEAEYAAMVELAAKHLTLVDCPAQETVQLQITTQAAFHFAMKELDRDNNERRAELDSMVKSIIDTKVIDIRKYYETAEVLRERVLYYLFLYNKFVDPLSSTTDGAVKEIKAELEVALESVFPRKGFLYWMDLPPGEKEVQLQELAEVVTGVRVFNKYEGKGGHYFQLPHEVYEQDALDLGQQIHDTLEKINEKIHAYSLCITKYHQDMGVYHTFIKRLRDEIAFNFQDFARWQAGLYLEPIHKYLWIKQEAVSDMLEAGHQHLDRLLEIIGSYEVVPSDMVFPELRALGAIHIAIAQEFRYLQARIKAATPLLEMANSPFYRESPHTEKRLDAKQKNFLFLPCDPPKEDIYRYEVTRDECKAAFIKPDKVDEVLSKQPQIEYNGFCPVCFVRNNGILWKGDPYMGLVQTADKKLYCFGDEDSQTRFLKAPCKYIVDVAKLVLQMPQHVHLLNLQGTPAFLYLSIPKILETELVNESVPKDYGTQTDTHPWVCRWDNEKLGYRKLQLQKLRTHCTQTEVSHFRRENVTQTYPPKDKWTNTGISRFTNMPRHIKVLHNLRGHMHNKMHTIRSSYEHTSIYNPWKLIDPPSEPITEPKC</sequence>
<evidence type="ECO:0000256" key="2">
    <source>
        <dbReference type="ARBA" id="ARBA00010500"/>
    </source>
</evidence>
<keyword evidence="4" id="KW-0963">Cytoplasm</keyword>
<comment type="similarity">
    <text evidence="2">Belongs to the CFAP206 family.</text>
</comment>
<dbReference type="GO" id="GO:0036064">
    <property type="term" value="C:ciliary basal body"/>
    <property type="evidence" value="ECO:0007669"/>
    <property type="project" value="TreeGrafter"/>
</dbReference>
<evidence type="ECO:0000256" key="1">
    <source>
        <dbReference type="ARBA" id="ARBA00004430"/>
    </source>
</evidence>
<accession>A0A8T0IKU6</accession>
<dbReference type="EMBL" id="CM026423">
    <property type="protein sequence ID" value="KAG0583862.1"/>
    <property type="molecule type" value="Genomic_DNA"/>
</dbReference>
<organism evidence="9 10">
    <name type="scientific">Ceratodon purpureus</name>
    <name type="common">Fire moss</name>
    <name type="synonym">Dicranum purpureum</name>
    <dbReference type="NCBI Taxonomy" id="3225"/>
    <lineage>
        <taxon>Eukaryota</taxon>
        <taxon>Viridiplantae</taxon>
        <taxon>Streptophyta</taxon>
        <taxon>Embryophyta</taxon>
        <taxon>Bryophyta</taxon>
        <taxon>Bryophytina</taxon>
        <taxon>Bryopsida</taxon>
        <taxon>Dicranidae</taxon>
        <taxon>Pseudoditrichales</taxon>
        <taxon>Ditrichaceae</taxon>
        <taxon>Ceratodon</taxon>
    </lineage>
</organism>
<reference evidence="9" key="1">
    <citation type="submission" date="2020-06" db="EMBL/GenBank/DDBJ databases">
        <title>WGS assembly of Ceratodon purpureus strain R40.</title>
        <authorList>
            <person name="Carey S.B."/>
            <person name="Jenkins J."/>
            <person name="Shu S."/>
            <person name="Lovell J.T."/>
            <person name="Sreedasyam A."/>
            <person name="Maumus F."/>
            <person name="Tiley G.P."/>
            <person name="Fernandez-Pozo N."/>
            <person name="Barry K."/>
            <person name="Chen C."/>
            <person name="Wang M."/>
            <person name="Lipzen A."/>
            <person name="Daum C."/>
            <person name="Saski C.A."/>
            <person name="Payton A.C."/>
            <person name="Mcbreen J.C."/>
            <person name="Conrad R.E."/>
            <person name="Kollar L.M."/>
            <person name="Olsson S."/>
            <person name="Huttunen S."/>
            <person name="Landis J.B."/>
            <person name="Wickett N.J."/>
            <person name="Johnson M.G."/>
            <person name="Rensing S.A."/>
            <person name="Grimwood J."/>
            <person name="Schmutz J."/>
            <person name="Mcdaniel S.F."/>
        </authorList>
    </citation>
    <scope>NUCLEOTIDE SEQUENCE</scope>
    <source>
        <strain evidence="9">R40</strain>
    </source>
</reference>
<dbReference type="PANTHER" id="PTHR21442:SF0">
    <property type="entry name" value="CILIA- AND FLAGELLA-ASSOCIATED PROTEIN 206"/>
    <property type="match status" value="1"/>
</dbReference>
<gene>
    <name evidence="9" type="ORF">KC19_3G167000</name>
</gene>
<proteinExistence type="inferred from homology"/>
<evidence type="ECO:0000256" key="8">
    <source>
        <dbReference type="ARBA" id="ARBA00023273"/>
    </source>
</evidence>
<evidence type="ECO:0000313" key="9">
    <source>
        <dbReference type="EMBL" id="KAG0583862.1"/>
    </source>
</evidence>
<comment type="caution">
    <text evidence="9">The sequence shown here is derived from an EMBL/GenBank/DDBJ whole genome shotgun (WGS) entry which is preliminary data.</text>
</comment>
<evidence type="ECO:0000256" key="7">
    <source>
        <dbReference type="ARBA" id="ARBA00023212"/>
    </source>
</evidence>
<dbReference type="Pfam" id="PF12018">
    <property type="entry name" value="FAP206"/>
    <property type="match status" value="1"/>
</dbReference>
<keyword evidence="6" id="KW-0969">Cilium</keyword>
<dbReference type="GO" id="GO:0030030">
    <property type="term" value="P:cell projection organization"/>
    <property type="evidence" value="ECO:0007669"/>
    <property type="project" value="UniProtKB-KW"/>
</dbReference>
<dbReference type="Proteomes" id="UP000822688">
    <property type="component" value="Chromosome 3"/>
</dbReference>
<keyword evidence="5" id="KW-0970">Cilium biogenesis/degradation</keyword>
<dbReference type="GO" id="GO:0005930">
    <property type="term" value="C:axoneme"/>
    <property type="evidence" value="ECO:0007669"/>
    <property type="project" value="UniProtKB-SubCell"/>
</dbReference>
<dbReference type="GO" id="GO:0003356">
    <property type="term" value="P:regulation of cilium beat frequency"/>
    <property type="evidence" value="ECO:0007669"/>
    <property type="project" value="TreeGrafter"/>
</dbReference>
<evidence type="ECO:0000313" key="10">
    <source>
        <dbReference type="Proteomes" id="UP000822688"/>
    </source>
</evidence>